<gene>
    <name evidence="8" type="ORF">GCM10025883_04300</name>
</gene>
<keyword evidence="6" id="KW-0472">Membrane</keyword>
<evidence type="ECO:0000256" key="5">
    <source>
        <dbReference type="ARBA" id="ARBA00022967"/>
    </source>
</evidence>
<evidence type="ECO:0000313" key="8">
    <source>
        <dbReference type="EMBL" id="GMA38385.1"/>
    </source>
</evidence>
<dbReference type="EMBL" id="BSUO01000001">
    <property type="protein sequence ID" value="GMA38385.1"/>
    <property type="molecule type" value="Genomic_DNA"/>
</dbReference>
<evidence type="ECO:0000256" key="6">
    <source>
        <dbReference type="ARBA" id="ARBA00023136"/>
    </source>
</evidence>
<evidence type="ECO:0000313" key="9">
    <source>
        <dbReference type="Proteomes" id="UP001157126"/>
    </source>
</evidence>
<evidence type="ECO:0000259" key="7">
    <source>
        <dbReference type="Pfam" id="PF00005"/>
    </source>
</evidence>
<accession>A0ABQ6IM03</accession>
<dbReference type="PANTHER" id="PTHR43790:SF3">
    <property type="entry name" value="D-ALLOSE IMPORT ATP-BINDING PROTEIN ALSA-RELATED"/>
    <property type="match status" value="1"/>
</dbReference>
<evidence type="ECO:0000256" key="1">
    <source>
        <dbReference type="ARBA" id="ARBA00022448"/>
    </source>
</evidence>
<dbReference type="Proteomes" id="UP001157126">
    <property type="component" value="Unassembled WGS sequence"/>
</dbReference>
<keyword evidence="3" id="KW-0547">Nucleotide-binding</keyword>
<dbReference type="InterPro" id="IPR027417">
    <property type="entry name" value="P-loop_NTPase"/>
</dbReference>
<comment type="caution">
    <text evidence="8">The sequence shown here is derived from an EMBL/GenBank/DDBJ whole genome shotgun (WGS) entry which is preliminary data.</text>
</comment>
<dbReference type="Pfam" id="PF00005">
    <property type="entry name" value="ABC_tran"/>
    <property type="match status" value="1"/>
</dbReference>
<feature type="domain" description="ABC transporter" evidence="7">
    <location>
        <begin position="5"/>
        <end position="101"/>
    </location>
</feature>
<protein>
    <recommendedName>
        <fullName evidence="7">ABC transporter domain-containing protein</fullName>
    </recommendedName>
</protein>
<evidence type="ECO:0000256" key="4">
    <source>
        <dbReference type="ARBA" id="ARBA00022840"/>
    </source>
</evidence>
<reference evidence="9" key="1">
    <citation type="journal article" date="2019" name="Int. J. Syst. Evol. Microbiol.">
        <title>The Global Catalogue of Microorganisms (GCM) 10K type strain sequencing project: providing services to taxonomists for standard genome sequencing and annotation.</title>
        <authorList>
            <consortium name="The Broad Institute Genomics Platform"/>
            <consortium name="The Broad Institute Genome Sequencing Center for Infectious Disease"/>
            <person name="Wu L."/>
            <person name="Ma J."/>
        </authorList>
    </citation>
    <scope>NUCLEOTIDE SEQUENCE [LARGE SCALE GENOMIC DNA]</scope>
    <source>
        <strain evidence="9">NBRC 113072</strain>
    </source>
</reference>
<keyword evidence="1" id="KW-0813">Transport</keyword>
<proteinExistence type="predicted"/>
<dbReference type="PANTHER" id="PTHR43790">
    <property type="entry name" value="CARBOHYDRATE TRANSPORT ATP-BINDING PROTEIN MG119-RELATED"/>
    <property type="match status" value="1"/>
</dbReference>
<keyword evidence="9" id="KW-1185">Reference proteome</keyword>
<evidence type="ECO:0000256" key="3">
    <source>
        <dbReference type="ARBA" id="ARBA00022741"/>
    </source>
</evidence>
<evidence type="ECO:0000256" key="2">
    <source>
        <dbReference type="ARBA" id="ARBA00022475"/>
    </source>
</evidence>
<keyword evidence="5" id="KW-1278">Translocase</keyword>
<dbReference type="Gene3D" id="3.40.50.300">
    <property type="entry name" value="P-loop containing nucleotide triphosphate hydrolases"/>
    <property type="match status" value="1"/>
</dbReference>
<sequence>MTDPRTAMQAGVAIIHQELNTVPYMTVAENLAIGHEPSRGFGILDRKTMLADAAEKLARVGSDIDPRTPIGRLSVGRQQMVEIARAVAEDAKILVLDEPTASLSKTESEALFGLIHTMRERGWGSSTSPTAWRRCGNWPTG</sequence>
<dbReference type="InterPro" id="IPR050107">
    <property type="entry name" value="ABC_carbohydrate_import_ATPase"/>
</dbReference>
<keyword evidence="2" id="KW-1003">Cell membrane</keyword>
<dbReference type="SUPFAM" id="SSF52540">
    <property type="entry name" value="P-loop containing nucleoside triphosphate hydrolases"/>
    <property type="match status" value="1"/>
</dbReference>
<organism evidence="8 9">
    <name type="scientific">Mobilicoccus caccae</name>
    <dbReference type="NCBI Taxonomy" id="1859295"/>
    <lineage>
        <taxon>Bacteria</taxon>
        <taxon>Bacillati</taxon>
        <taxon>Actinomycetota</taxon>
        <taxon>Actinomycetes</taxon>
        <taxon>Micrococcales</taxon>
        <taxon>Dermatophilaceae</taxon>
        <taxon>Mobilicoccus</taxon>
    </lineage>
</organism>
<name>A0ABQ6IM03_9MICO</name>
<dbReference type="InterPro" id="IPR003439">
    <property type="entry name" value="ABC_transporter-like_ATP-bd"/>
</dbReference>
<keyword evidence="4" id="KW-0067">ATP-binding</keyword>